<sequence>MAPECYFPMGGIAQYIEKFAIKFDNKQMSETDYRLILTNVLKILNDESSGSCEPMELTIDGVHKSPKPYCEWPTNYRSTMCWRHLSPGFQSAFAALCRSPRLKKLNILGVSRLPITLFDGTSIKDLHMSFCSSFEPRSLVGPRLRPAALEYFETDSTFAEENIDPIYAETLLLSNVKEMRFPYTFFGVGSTVRHGIETLISLSGRKLKRLYLAHRPSEHILKNYASPIQKQ</sequence>
<dbReference type="Proteomes" id="UP000027222">
    <property type="component" value="Unassembled WGS sequence"/>
</dbReference>
<dbReference type="EMBL" id="KL142379">
    <property type="protein sequence ID" value="KDR75980.1"/>
    <property type="molecule type" value="Genomic_DNA"/>
</dbReference>
<organism evidence="1 2">
    <name type="scientific">Galerina marginata (strain CBS 339.88)</name>
    <dbReference type="NCBI Taxonomy" id="685588"/>
    <lineage>
        <taxon>Eukaryota</taxon>
        <taxon>Fungi</taxon>
        <taxon>Dikarya</taxon>
        <taxon>Basidiomycota</taxon>
        <taxon>Agaricomycotina</taxon>
        <taxon>Agaricomycetes</taxon>
        <taxon>Agaricomycetidae</taxon>
        <taxon>Agaricales</taxon>
        <taxon>Agaricineae</taxon>
        <taxon>Strophariaceae</taxon>
        <taxon>Galerina</taxon>
    </lineage>
</organism>
<evidence type="ECO:0000313" key="2">
    <source>
        <dbReference type="Proteomes" id="UP000027222"/>
    </source>
</evidence>
<proteinExistence type="predicted"/>
<reference evidence="2" key="1">
    <citation type="journal article" date="2014" name="Proc. Natl. Acad. Sci. U.S.A.">
        <title>Extensive sampling of basidiomycete genomes demonstrates inadequacy of the white-rot/brown-rot paradigm for wood decay fungi.</title>
        <authorList>
            <person name="Riley R."/>
            <person name="Salamov A.A."/>
            <person name="Brown D.W."/>
            <person name="Nagy L.G."/>
            <person name="Floudas D."/>
            <person name="Held B.W."/>
            <person name="Levasseur A."/>
            <person name="Lombard V."/>
            <person name="Morin E."/>
            <person name="Otillar R."/>
            <person name="Lindquist E.A."/>
            <person name="Sun H."/>
            <person name="LaButti K.M."/>
            <person name="Schmutz J."/>
            <person name="Jabbour D."/>
            <person name="Luo H."/>
            <person name="Baker S.E."/>
            <person name="Pisabarro A.G."/>
            <person name="Walton J.D."/>
            <person name="Blanchette R.A."/>
            <person name="Henrissat B."/>
            <person name="Martin F."/>
            <person name="Cullen D."/>
            <person name="Hibbett D.S."/>
            <person name="Grigoriev I.V."/>
        </authorList>
    </citation>
    <scope>NUCLEOTIDE SEQUENCE [LARGE SCALE GENOMIC DNA]</scope>
    <source>
        <strain evidence="2">CBS 339.88</strain>
    </source>
</reference>
<name>A0A067SYJ1_GALM3</name>
<dbReference type="AlphaFoldDB" id="A0A067SYJ1"/>
<evidence type="ECO:0000313" key="1">
    <source>
        <dbReference type="EMBL" id="KDR75980.1"/>
    </source>
</evidence>
<accession>A0A067SYJ1</accession>
<protein>
    <submittedName>
        <fullName evidence="1">Uncharacterized protein</fullName>
    </submittedName>
</protein>
<gene>
    <name evidence="1" type="ORF">GALMADRAFT_456585</name>
</gene>
<keyword evidence="2" id="KW-1185">Reference proteome</keyword>
<dbReference type="HOGENOM" id="CLU_1199887_0_0_1"/>